<evidence type="ECO:0000259" key="1">
    <source>
        <dbReference type="Pfam" id="PF00135"/>
    </source>
</evidence>
<dbReference type="Proteomes" id="UP001215712">
    <property type="component" value="Unassembled WGS sequence"/>
</dbReference>
<dbReference type="EMBL" id="JAQJAN010000013">
    <property type="protein sequence ID" value="KAJ5712524.1"/>
    <property type="molecule type" value="Genomic_DNA"/>
</dbReference>
<dbReference type="Pfam" id="PF00135">
    <property type="entry name" value="COesterase"/>
    <property type="match status" value="1"/>
</dbReference>
<dbReference type="GO" id="GO:0072330">
    <property type="term" value="P:monocarboxylic acid biosynthetic process"/>
    <property type="evidence" value="ECO:0007669"/>
    <property type="project" value="UniProtKB-ARBA"/>
</dbReference>
<reference evidence="2" key="2">
    <citation type="submission" date="2023-01" db="EMBL/GenBank/DDBJ databases">
        <authorList>
            <person name="Petersen C."/>
        </authorList>
    </citation>
    <scope>NUCLEOTIDE SEQUENCE</scope>
    <source>
        <strain evidence="2">IBT 17514</strain>
    </source>
</reference>
<organism evidence="2 3">
    <name type="scientific">Penicillium malachiteum</name>
    <dbReference type="NCBI Taxonomy" id="1324776"/>
    <lineage>
        <taxon>Eukaryota</taxon>
        <taxon>Fungi</taxon>
        <taxon>Dikarya</taxon>
        <taxon>Ascomycota</taxon>
        <taxon>Pezizomycotina</taxon>
        <taxon>Eurotiomycetes</taxon>
        <taxon>Eurotiomycetidae</taxon>
        <taxon>Eurotiales</taxon>
        <taxon>Aspergillaceae</taxon>
        <taxon>Penicillium</taxon>
    </lineage>
</organism>
<dbReference type="InterPro" id="IPR002018">
    <property type="entry name" value="CarbesteraseB"/>
</dbReference>
<reference evidence="2" key="1">
    <citation type="journal article" date="2023" name="IMA Fungus">
        <title>Comparative genomic study of the Penicillium genus elucidates a diverse pangenome and 15 lateral gene transfer events.</title>
        <authorList>
            <person name="Petersen C."/>
            <person name="Sorensen T."/>
            <person name="Nielsen M.R."/>
            <person name="Sondergaard T.E."/>
            <person name="Sorensen J.L."/>
            <person name="Fitzpatrick D.A."/>
            <person name="Frisvad J.C."/>
            <person name="Nielsen K.L."/>
        </authorList>
    </citation>
    <scope>NUCLEOTIDE SEQUENCE</scope>
    <source>
        <strain evidence="2">IBT 17514</strain>
    </source>
</reference>
<sequence>MASILRTSHLGEVQGVSEDGVTKYLGIQYATLKNRFADAELVESRSGDILDATNNGPTPLLPPGGYTHELKHVQHTLPKKELSQSDVDGLNLNIAVPSDATPDSKLPVFFFLHGGGFSTGSSAWPQYDLTRIVQLSIEKNVPVVVVTINYRLGAAGFLTSEELREAGYRANSGLRDQRVALEWVQKHIQDFGGDPQNVTAAGQSAGGASVTHHLHSTKPLFKRAIAMGGSSLPVIALPYVAHEANYDRAIAALGLTEATPEERIKALLEIPSEEFVLKLAPTTRSAAAIDGDFIRPGVTFTEISKPGSKLLPGKEWCQDLLIGNNELDSSILAFLMPQIKVNTTKKFIAAIHKVLALYPEEAKRIRETYEINDDTPAEQAYLSVLNFMNDILYTASALTFARGWKETGNAYVYYFNEGNPWEGPWKGTANHVLEVAFLFQNFREFLSPEQQAVGVAFAEDIFKFCYGQASWPAAASVDIENGFSARIYGPSQEGITTTVSSQAFGGETRRRSILFDLAGQVHLDEFMKVVGELISS</sequence>
<evidence type="ECO:0000313" key="2">
    <source>
        <dbReference type="EMBL" id="KAJ5712524.1"/>
    </source>
</evidence>
<name>A0AAD6HG26_9EURO</name>
<gene>
    <name evidence="2" type="ORF">N7493_008992</name>
</gene>
<dbReference type="Gene3D" id="3.40.50.1820">
    <property type="entry name" value="alpha/beta hydrolase"/>
    <property type="match status" value="1"/>
</dbReference>
<protein>
    <recommendedName>
        <fullName evidence="1">Carboxylesterase type B domain-containing protein</fullName>
    </recommendedName>
</protein>
<dbReference type="PANTHER" id="PTHR11559">
    <property type="entry name" value="CARBOXYLESTERASE"/>
    <property type="match status" value="1"/>
</dbReference>
<dbReference type="InterPro" id="IPR029058">
    <property type="entry name" value="AB_hydrolase_fold"/>
</dbReference>
<dbReference type="GO" id="GO:0017000">
    <property type="term" value="P:antibiotic biosynthetic process"/>
    <property type="evidence" value="ECO:0007669"/>
    <property type="project" value="UniProtKB-ARBA"/>
</dbReference>
<dbReference type="AlphaFoldDB" id="A0AAD6HG26"/>
<comment type="caution">
    <text evidence="2">The sequence shown here is derived from an EMBL/GenBank/DDBJ whole genome shotgun (WGS) entry which is preliminary data.</text>
</comment>
<feature type="domain" description="Carboxylesterase type B" evidence="1">
    <location>
        <begin position="6"/>
        <end position="442"/>
    </location>
</feature>
<dbReference type="InterPro" id="IPR050309">
    <property type="entry name" value="Type-B_Carboxylest/Lipase"/>
</dbReference>
<proteinExistence type="predicted"/>
<keyword evidence="3" id="KW-1185">Reference proteome</keyword>
<accession>A0AAD6HG26</accession>
<evidence type="ECO:0000313" key="3">
    <source>
        <dbReference type="Proteomes" id="UP001215712"/>
    </source>
</evidence>
<dbReference type="SUPFAM" id="SSF53474">
    <property type="entry name" value="alpha/beta-Hydrolases"/>
    <property type="match status" value="1"/>
</dbReference>